<name>A0A166UEZ7_9HYPO</name>
<comment type="similarity">
    <text evidence="10">Belongs to the GLYK kinase family.</text>
</comment>
<evidence type="ECO:0000256" key="10">
    <source>
        <dbReference type="ARBA" id="ARBA00061312"/>
    </source>
</evidence>
<dbReference type="FunFam" id="3.40.50.300:FF:001691">
    <property type="entry name" value="Probable ATP-dependent kinase TDA10"/>
    <property type="match status" value="1"/>
</dbReference>
<keyword evidence="6" id="KW-0418">Kinase</keyword>
<keyword evidence="8" id="KW-0342">GTP-binding</keyword>
<proteinExistence type="inferred from homology"/>
<keyword evidence="5" id="KW-0547">Nucleotide-binding</keyword>
<comment type="caution">
    <text evidence="12">The sequence shown here is derived from an EMBL/GenBank/DDBJ whole genome shotgun (WGS) entry which is preliminary data.</text>
</comment>
<dbReference type="GO" id="GO:0016301">
    <property type="term" value="F:kinase activity"/>
    <property type="evidence" value="ECO:0007669"/>
    <property type="project" value="UniProtKB-KW"/>
</dbReference>
<feature type="domain" description="SRP54-type proteins GTP-binding" evidence="11">
    <location>
        <begin position="37"/>
        <end position="86"/>
    </location>
</feature>
<evidence type="ECO:0000256" key="1">
    <source>
        <dbReference type="ARBA" id="ARBA00004123"/>
    </source>
</evidence>
<dbReference type="OrthoDB" id="347435at2759"/>
<dbReference type="InterPro" id="IPR000897">
    <property type="entry name" value="SRP54_GTPase_dom"/>
</dbReference>
<organism evidence="12 13">
    <name type="scientific">Moelleriella libera RCEF 2490</name>
    <dbReference type="NCBI Taxonomy" id="1081109"/>
    <lineage>
        <taxon>Eukaryota</taxon>
        <taxon>Fungi</taxon>
        <taxon>Dikarya</taxon>
        <taxon>Ascomycota</taxon>
        <taxon>Pezizomycotina</taxon>
        <taxon>Sordariomycetes</taxon>
        <taxon>Hypocreomycetidae</taxon>
        <taxon>Hypocreales</taxon>
        <taxon>Clavicipitaceae</taxon>
        <taxon>Moelleriella</taxon>
    </lineage>
</organism>
<dbReference type="Gene3D" id="3.40.50.300">
    <property type="entry name" value="P-loop containing nucleotide triphosphate hydrolases"/>
    <property type="match status" value="1"/>
</dbReference>
<evidence type="ECO:0000256" key="9">
    <source>
        <dbReference type="ARBA" id="ARBA00023242"/>
    </source>
</evidence>
<evidence type="ECO:0000256" key="3">
    <source>
        <dbReference type="ARBA" id="ARBA00022490"/>
    </source>
</evidence>
<dbReference type="GO" id="GO:0006614">
    <property type="term" value="P:SRP-dependent cotranslational protein targeting to membrane"/>
    <property type="evidence" value="ECO:0007669"/>
    <property type="project" value="InterPro"/>
</dbReference>
<dbReference type="STRING" id="1081109.A0A166UEZ7"/>
<dbReference type="GO" id="GO:0005737">
    <property type="term" value="C:cytoplasm"/>
    <property type="evidence" value="ECO:0007669"/>
    <property type="project" value="UniProtKB-SubCell"/>
</dbReference>
<evidence type="ECO:0000313" key="12">
    <source>
        <dbReference type="EMBL" id="OAA32422.1"/>
    </source>
</evidence>
<keyword evidence="9" id="KW-0539">Nucleus</keyword>
<keyword evidence="7" id="KW-0067">ATP-binding</keyword>
<dbReference type="SUPFAM" id="SSF52540">
    <property type="entry name" value="P-loop containing nucleoside triphosphate hydrolases"/>
    <property type="match status" value="1"/>
</dbReference>
<protein>
    <submittedName>
        <fullName evidence="12">Signal recognition particle, SRP54 subunit, GTPase</fullName>
    </submittedName>
</protein>
<evidence type="ECO:0000256" key="8">
    <source>
        <dbReference type="ARBA" id="ARBA00023134"/>
    </source>
</evidence>
<dbReference type="InterPro" id="IPR027417">
    <property type="entry name" value="P-loop_NTPase"/>
</dbReference>
<comment type="subcellular location">
    <subcellularLocation>
        <location evidence="2">Cytoplasm</location>
    </subcellularLocation>
    <subcellularLocation>
        <location evidence="1">Nucleus</location>
    </subcellularLocation>
</comment>
<evidence type="ECO:0000256" key="6">
    <source>
        <dbReference type="ARBA" id="ARBA00022777"/>
    </source>
</evidence>
<evidence type="ECO:0000256" key="4">
    <source>
        <dbReference type="ARBA" id="ARBA00022679"/>
    </source>
</evidence>
<dbReference type="GO" id="GO:0005524">
    <property type="term" value="F:ATP binding"/>
    <property type="evidence" value="ECO:0007669"/>
    <property type="project" value="UniProtKB-KW"/>
</dbReference>
<evidence type="ECO:0000313" key="13">
    <source>
        <dbReference type="Proteomes" id="UP000078544"/>
    </source>
</evidence>
<reference evidence="12 13" key="1">
    <citation type="journal article" date="2016" name="Genome Biol. Evol.">
        <title>Divergent and convergent evolution of fungal pathogenicity.</title>
        <authorList>
            <person name="Shang Y."/>
            <person name="Xiao G."/>
            <person name="Zheng P."/>
            <person name="Cen K."/>
            <person name="Zhan S."/>
            <person name="Wang C."/>
        </authorList>
    </citation>
    <scope>NUCLEOTIDE SEQUENCE [LARGE SCALE GENOMIC DNA]</scope>
    <source>
        <strain evidence="12 13">RCEF 2490</strain>
    </source>
</reference>
<keyword evidence="3" id="KW-0963">Cytoplasm</keyword>
<accession>A0A166UEZ7</accession>
<dbReference type="AlphaFoldDB" id="A0A166UEZ7"/>
<keyword evidence="13" id="KW-1185">Reference proteome</keyword>
<dbReference type="Proteomes" id="UP000078544">
    <property type="component" value="Unassembled WGS sequence"/>
</dbReference>
<evidence type="ECO:0000256" key="7">
    <source>
        <dbReference type="ARBA" id="ARBA00022840"/>
    </source>
</evidence>
<dbReference type="Pfam" id="PF00448">
    <property type="entry name" value="SRP54"/>
    <property type="match status" value="1"/>
</dbReference>
<keyword evidence="4" id="KW-0808">Transferase</keyword>
<gene>
    <name evidence="12" type="ORF">AAL_01754</name>
</gene>
<evidence type="ECO:0000259" key="11">
    <source>
        <dbReference type="Pfam" id="PF00448"/>
    </source>
</evidence>
<evidence type="ECO:0000256" key="2">
    <source>
        <dbReference type="ARBA" id="ARBA00004496"/>
    </source>
</evidence>
<dbReference type="PANTHER" id="PTHR10285">
    <property type="entry name" value="URIDINE KINASE"/>
    <property type="match status" value="1"/>
</dbReference>
<evidence type="ECO:0000256" key="5">
    <source>
        <dbReference type="ARBA" id="ARBA00022741"/>
    </source>
</evidence>
<dbReference type="GO" id="GO:0005634">
    <property type="term" value="C:nucleus"/>
    <property type="evidence" value="ECO:0007669"/>
    <property type="project" value="UniProtKB-SubCell"/>
</dbReference>
<dbReference type="GO" id="GO:0005525">
    <property type="term" value="F:GTP binding"/>
    <property type="evidence" value="ECO:0007669"/>
    <property type="project" value="UniProtKB-KW"/>
</dbReference>
<sequence length="306" mass="34191">MSLPVVAEDKAKLCLAFIKQHLTAHGGASALGRRRPLVIGLNGVQGIGKSTLVASLAASLEHDGISTLVLSLDDFYLTNADQVRLARDNPDNALLQHRGEPGTHDVPLLKATLSALTSPSPSTQSIDVPMPRYDKSLFQGRGDRVPPEQWPIVTDPCTTVQVVILEGWAVGFQPLSPEQVRARWEAPESRTLRQHKLEHLLLINENLARYAAVLKDLFDAFVHLDSEDTAHVYAWRQEQEDSLRRAKHDETAGMTPEQVVRFVDGYYPAYELYTEGLRGGIFAHRQQCQLRIVLDRERRVKQVITI</sequence>
<dbReference type="EMBL" id="AZGY01000002">
    <property type="protein sequence ID" value="OAA32422.1"/>
    <property type="molecule type" value="Genomic_DNA"/>
</dbReference>